<dbReference type="RefSeq" id="WP_165034571.1">
    <property type="nucleotide sequence ID" value="NZ_JAAKZF010000275.1"/>
</dbReference>
<dbReference type="AlphaFoldDB" id="A0A6G4WNN4"/>
<organism evidence="2 3">
    <name type="scientific">Allomesorhizobium camelthorni</name>
    <dbReference type="NCBI Taxonomy" id="475069"/>
    <lineage>
        <taxon>Bacteria</taxon>
        <taxon>Pseudomonadati</taxon>
        <taxon>Pseudomonadota</taxon>
        <taxon>Alphaproteobacteria</taxon>
        <taxon>Hyphomicrobiales</taxon>
        <taxon>Phyllobacteriaceae</taxon>
        <taxon>Allomesorhizobium</taxon>
    </lineage>
</organism>
<dbReference type="Proteomes" id="UP001642900">
    <property type="component" value="Unassembled WGS sequence"/>
</dbReference>
<feature type="region of interest" description="Disordered" evidence="1">
    <location>
        <begin position="81"/>
        <end position="102"/>
    </location>
</feature>
<reference evidence="2 3" key="1">
    <citation type="submission" date="2020-02" db="EMBL/GenBank/DDBJ databases">
        <title>Genome sequence of strain CCNWXJ40-4.</title>
        <authorList>
            <person name="Gao J."/>
            <person name="Sun J."/>
        </authorList>
    </citation>
    <scope>NUCLEOTIDE SEQUENCE [LARGE SCALE GENOMIC DNA]</scope>
    <source>
        <strain evidence="2 3">CCNWXJ 40-4</strain>
    </source>
</reference>
<accession>A0A6G4WNN4</accession>
<comment type="caution">
    <text evidence="2">The sequence shown here is derived from an EMBL/GenBank/DDBJ whole genome shotgun (WGS) entry which is preliminary data.</text>
</comment>
<evidence type="ECO:0000313" key="3">
    <source>
        <dbReference type="Proteomes" id="UP001642900"/>
    </source>
</evidence>
<keyword evidence="3" id="KW-1185">Reference proteome</keyword>
<dbReference type="EMBL" id="JAAKZF010000275">
    <property type="protein sequence ID" value="NGO56254.1"/>
    <property type="molecule type" value="Genomic_DNA"/>
</dbReference>
<protein>
    <submittedName>
        <fullName evidence="2">Uncharacterized protein</fullName>
    </submittedName>
</protein>
<feature type="compositionally biased region" description="Polar residues" evidence="1">
    <location>
        <begin position="88"/>
        <end position="102"/>
    </location>
</feature>
<proteinExistence type="predicted"/>
<gene>
    <name evidence="2" type="ORF">G6N73_35850</name>
</gene>
<sequence length="102" mass="10931">MSVIGTGVAIPRKRTLAGSGCASIVILTSPTANRFLLQAIRQQNNLRRMTEYADFDELSEARIQRACGEHIAILDALSRPSRKDGVGSINSHLAGNRPGSAN</sequence>
<name>A0A6G4WNN4_9HYPH</name>
<evidence type="ECO:0000256" key="1">
    <source>
        <dbReference type="SAM" id="MobiDB-lite"/>
    </source>
</evidence>
<evidence type="ECO:0000313" key="2">
    <source>
        <dbReference type="EMBL" id="NGO56254.1"/>
    </source>
</evidence>